<proteinExistence type="predicted"/>
<evidence type="ECO:0000313" key="2">
    <source>
        <dbReference type="Proteomes" id="UP000248764"/>
    </source>
</evidence>
<gene>
    <name evidence="1" type="ORF">C1I92_10455</name>
</gene>
<name>A0A2W2CEH3_9ACTN</name>
<dbReference type="Proteomes" id="UP000248764">
    <property type="component" value="Unassembled WGS sequence"/>
</dbReference>
<dbReference type="InterPro" id="IPR010985">
    <property type="entry name" value="Ribbon_hlx_hlx"/>
</dbReference>
<keyword evidence="2" id="KW-1185">Reference proteome</keyword>
<dbReference type="CDD" id="cd21631">
    <property type="entry name" value="RHH_CopG_NikR-like"/>
    <property type="match status" value="1"/>
</dbReference>
<dbReference type="AlphaFoldDB" id="A0A2W2CEH3"/>
<dbReference type="SUPFAM" id="SSF47598">
    <property type="entry name" value="Ribbon-helix-helix"/>
    <property type="match status" value="1"/>
</dbReference>
<sequence>MPPTPPEDESMSRVSLRLPETLKVRVEEAAAAEGMSVNAWLIRAVLQTLEPARSSARVTIGRNLTGWVR</sequence>
<dbReference type="InterPro" id="IPR008651">
    <property type="entry name" value="Uncharacterised_HicB"/>
</dbReference>
<accession>A0A2W2CEH3</accession>
<protein>
    <recommendedName>
        <fullName evidence="3">Toxin-antitoxin system HicB family antitoxin</fullName>
    </recommendedName>
</protein>
<evidence type="ECO:0000313" key="1">
    <source>
        <dbReference type="EMBL" id="PZF84056.1"/>
    </source>
</evidence>
<dbReference type="InterPro" id="IPR013321">
    <property type="entry name" value="Arc_rbn_hlx_hlx"/>
</dbReference>
<dbReference type="GO" id="GO:0006355">
    <property type="term" value="P:regulation of DNA-templated transcription"/>
    <property type="evidence" value="ECO:0007669"/>
    <property type="project" value="InterPro"/>
</dbReference>
<dbReference type="EMBL" id="POTW01000019">
    <property type="protein sequence ID" value="PZF84056.1"/>
    <property type="molecule type" value="Genomic_DNA"/>
</dbReference>
<dbReference type="Gene3D" id="1.10.1220.10">
    <property type="entry name" value="Met repressor-like"/>
    <property type="match status" value="1"/>
</dbReference>
<comment type="caution">
    <text evidence="1">The sequence shown here is derived from an EMBL/GenBank/DDBJ whole genome shotgun (WGS) entry which is preliminary data.</text>
</comment>
<reference evidence="1 2" key="1">
    <citation type="submission" date="2018-01" db="EMBL/GenBank/DDBJ databases">
        <title>Draft genome sequence of Jiangella sp. GTF31.</title>
        <authorList>
            <person name="Sahin N."/>
            <person name="Ay H."/>
            <person name="Saygin H."/>
        </authorList>
    </citation>
    <scope>NUCLEOTIDE SEQUENCE [LARGE SCALE GENOMIC DNA]</scope>
    <source>
        <strain evidence="1 2">GTF31</strain>
    </source>
</reference>
<evidence type="ECO:0008006" key="3">
    <source>
        <dbReference type="Google" id="ProtNLM"/>
    </source>
</evidence>
<organism evidence="1 2">
    <name type="scientific">Jiangella anatolica</name>
    <dbReference type="NCBI Taxonomy" id="2670374"/>
    <lineage>
        <taxon>Bacteria</taxon>
        <taxon>Bacillati</taxon>
        <taxon>Actinomycetota</taxon>
        <taxon>Actinomycetes</taxon>
        <taxon>Jiangellales</taxon>
        <taxon>Jiangellaceae</taxon>
        <taxon>Jiangella</taxon>
    </lineage>
</organism>
<dbReference type="Pfam" id="PF05534">
    <property type="entry name" value="HicB"/>
    <property type="match status" value="1"/>
</dbReference>